<evidence type="ECO:0000313" key="16">
    <source>
        <dbReference type="EMBL" id="KAF7686476.1"/>
    </source>
</evidence>
<sequence>MKCWVIWTLCIAVILKTSASAGGESLERAEAMSAEDTFNYNFSFEIMNRIYNNSLQDPQSEDYKNMYKEVSSAFYSVYSCSSCPTFVGYQGVRAMSFRKGSVIANSIIVFKGPLNNPTLIKSVFQNALKNNKLLNGLQINNESLKVSGHVTNTNFSTTTPSSDHGEGVPGWAIALLVLAAIAILLLLIIIIILLVRWCCVDNDDDIRSLPPQEHTPYMRTTFREPLSVPAYSPHTPQKNLYPFEDLTQSPKPKRTGTYVVTPER</sequence>
<keyword evidence="11" id="KW-0449">Lipoprotein</keyword>
<dbReference type="PANTHER" id="PTHR10006:SF19">
    <property type="entry name" value="MUCIN-1"/>
    <property type="match status" value="1"/>
</dbReference>
<keyword evidence="7" id="KW-0597">Phosphoprotein</keyword>
<comment type="subcellular location">
    <subcellularLocation>
        <location evidence="2">Apical cell membrane</location>
        <topology evidence="2">Single-pass type I membrane protein</topology>
    </subcellularLocation>
    <subcellularLocation>
        <location evidence="3">Cytoplasm</location>
    </subcellularLocation>
    <subcellularLocation>
        <location evidence="1">Nucleus</location>
    </subcellularLocation>
</comment>
<keyword evidence="10" id="KW-0539">Nucleus</keyword>
<dbReference type="InterPro" id="IPR000082">
    <property type="entry name" value="SEA_dom"/>
</dbReference>
<dbReference type="GO" id="GO:0005737">
    <property type="term" value="C:cytoplasm"/>
    <property type="evidence" value="ECO:0007669"/>
    <property type="project" value="UniProtKB-SubCell"/>
</dbReference>
<dbReference type="InterPro" id="IPR036364">
    <property type="entry name" value="SEA_dom_sf"/>
</dbReference>
<keyword evidence="5" id="KW-1003">Cell membrane</keyword>
<feature type="chain" id="PRO_5035785925" description="Mucin-1" evidence="14">
    <location>
        <begin position="20"/>
        <end position="264"/>
    </location>
</feature>
<proteinExistence type="predicted"/>
<keyword evidence="13" id="KW-0472">Membrane</keyword>
<evidence type="ECO:0000256" key="1">
    <source>
        <dbReference type="ARBA" id="ARBA00004123"/>
    </source>
</evidence>
<evidence type="ECO:0000256" key="11">
    <source>
        <dbReference type="ARBA" id="ARBA00023288"/>
    </source>
</evidence>
<organism evidence="16 17">
    <name type="scientific">Silurus meridionalis</name>
    <name type="common">Southern catfish</name>
    <name type="synonym">Silurus soldatovi meridionalis</name>
    <dbReference type="NCBI Taxonomy" id="175797"/>
    <lineage>
        <taxon>Eukaryota</taxon>
        <taxon>Metazoa</taxon>
        <taxon>Chordata</taxon>
        <taxon>Craniata</taxon>
        <taxon>Vertebrata</taxon>
        <taxon>Euteleostomi</taxon>
        <taxon>Actinopterygii</taxon>
        <taxon>Neopterygii</taxon>
        <taxon>Teleostei</taxon>
        <taxon>Ostariophysi</taxon>
        <taxon>Siluriformes</taxon>
        <taxon>Siluridae</taxon>
        <taxon>Silurus</taxon>
    </lineage>
</organism>
<keyword evidence="9" id="KW-0564">Palmitate</keyword>
<keyword evidence="17" id="KW-1185">Reference proteome</keyword>
<dbReference type="EMBL" id="JABFDY010000029">
    <property type="protein sequence ID" value="KAF7686476.1"/>
    <property type="molecule type" value="Genomic_DNA"/>
</dbReference>
<evidence type="ECO:0000256" key="6">
    <source>
        <dbReference type="ARBA" id="ARBA00022490"/>
    </source>
</evidence>
<evidence type="ECO:0000256" key="12">
    <source>
        <dbReference type="SAM" id="MobiDB-lite"/>
    </source>
</evidence>
<keyword evidence="13" id="KW-0812">Transmembrane</keyword>
<evidence type="ECO:0000256" key="4">
    <source>
        <dbReference type="ARBA" id="ARBA00014269"/>
    </source>
</evidence>
<evidence type="ECO:0000256" key="3">
    <source>
        <dbReference type="ARBA" id="ARBA00004496"/>
    </source>
</evidence>
<keyword evidence="8" id="KW-0068">Autocatalytic cleavage</keyword>
<keyword evidence="14" id="KW-0732">Signal</keyword>
<dbReference type="PANTHER" id="PTHR10006">
    <property type="entry name" value="MUCIN-1-RELATED"/>
    <property type="match status" value="1"/>
</dbReference>
<dbReference type="Gene3D" id="3.30.70.960">
    <property type="entry name" value="SEA domain"/>
    <property type="match status" value="1"/>
</dbReference>
<comment type="caution">
    <text evidence="16">The sequence shown here is derived from an EMBL/GenBank/DDBJ whole genome shotgun (WGS) entry which is preliminary data.</text>
</comment>
<dbReference type="PROSITE" id="PS50024">
    <property type="entry name" value="SEA"/>
    <property type="match status" value="1"/>
</dbReference>
<dbReference type="SUPFAM" id="SSF82671">
    <property type="entry name" value="SEA domain"/>
    <property type="match status" value="1"/>
</dbReference>
<accession>A0A8T0A6D4</accession>
<protein>
    <recommendedName>
        <fullName evidence="4">Mucin-1</fullName>
    </recommendedName>
</protein>
<feature type="signal peptide" evidence="14">
    <location>
        <begin position="1"/>
        <end position="19"/>
    </location>
</feature>
<evidence type="ECO:0000256" key="9">
    <source>
        <dbReference type="ARBA" id="ARBA00023139"/>
    </source>
</evidence>
<evidence type="ECO:0000256" key="14">
    <source>
        <dbReference type="SAM" id="SignalP"/>
    </source>
</evidence>
<dbReference type="GO" id="GO:0016324">
    <property type="term" value="C:apical plasma membrane"/>
    <property type="evidence" value="ECO:0007669"/>
    <property type="project" value="UniProtKB-SubCell"/>
</dbReference>
<evidence type="ECO:0000313" key="17">
    <source>
        <dbReference type="Proteomes" id="UP000606274"/>
    </source>
</evidence>
<feature type="region of interest" description="Disordered" evidence="12">
    <location>
        <begin position="232"/>
        <end position="264"/>
    </location>
</feature>
<dbReference type="AlphaFoldDB" id="A0A8T0A6D4"/>
<evidence type="ECO:0000256" key="7">
    <source>
        <dbReference type="ARBA" id="ARBA00022553"/>
    </source>
</evidence>
<reference evidence="16" key="1">
    <citation type="submission" date="2020-08" db="EMBL/GenBank/DDBJ databases">
        <title>Chromosome-level assembly of Southern catfish (Silurus meridionalis) provides insights into visual adaptation to the nocturnal and benthic lifestyles.</title>
        <authorList>
            <person name="Zhang Y."/>
            <person name="Wang D."/>
            <person name="Peng Z."/>
        </authorList>
    </citation>
    <scope>NUCLEOTIDE SEQUENCE</scope>
    <source>
        <strain evidence="16">SWU-2019-XX</strain>
        <tissue evidence="16">Muscle</tissue>
    </source>
</reference>
<feature type="domain" description="SEA" evidence="15">
    <location>
        <begin position="36"/>
        <end position="151"/>
    </location>
</feature>
<evidence type="ECO:0000259" key="15">
    <source>
        <dbReference type="PROSITE" id="PS50024"/>
    </source>
</evidence>
<evidence type="ECO:0000256" key="10">
    <source>
        <dbReference type="ARBA" id="ARBA00023242"/>
    </source>
</evidence>
<dbReference type="Proteomes" id="UP000606274">
    <property type="component" value="Unassembled WGS sequence"/>
</dbReference>
<evidence type="ECO:0000256" key="8">
    <source>
        <dbReference type="ARBA" id="ARBA00022813"/>
    </source>
</evidence>
<feature type="transmembrane region" description="Helical" evidence="13">
    <location>
        <begin position="171"/>
        <end position="195"/>
    </location>
</feature>
<evidence type="ECO:0000256" key="13">
    <source>
        <dbReference type="SAM" id="Phobius"/>
    </source>
</evidence>
<keyword evidence="13" id="KW-1133">Transmembrane helix</keyword>
<name>A0A8T0A6D4_SILME</name>
<gene>
    <name evidence="16" type="ORF">HF521_015838</name>
</gene>
<keyword evidence="6" id="KW-0963">Cytoplasm</keyword>
<dbReference type="GO" id="GO:0005634">
    <property type="term" value="C:nucleus"/>
    <property type="evidence" value="ECO:0007669"/>
    <property type="project" value="UniProtKB-SubCell"/>
</dbReference>
<dbReference type="SMART" id="SM00200">
    <property type="entry name" value="SEA"/>
    <property type="match status" value="1"/>
</dbReference>
<evidence type="ECO:0000256" key="5">
    <source>
        <dbReference type="ARBA" id="ARBA00022475"/>
    </source>
</evidence>
<evidence type="ECO:0000256" key="2">
    <source>
        <dbReference type="ARBA" id="ARBA00004247"/>
    </source>
</evidence>
<dbReference type="Pfam" id="PF01390">
    <property type="entry name" value="SEA"/>
    <property type="match status" value="1"/>
</dbReference>